<dbReference type="AlphaFoldDB" id="A0AA38H379"/>
<sequence length="422" mass="48883">MNMFINNCSLVRLFTASPGRTPQLPREIWVKVLRLLQTPIPGALSYPPRSVFRRPELRNCMLVCKTFHSIAAPLLYTHIFTDNLPLLLETNLGGRRLNLRHTRSLRVEYREVHKDEPWLISAYEDLLKEGWTEWSERTDEELEEDIMRQCDAEVEHLRYCFYFLQERTTARFVFPRLRTVAISSIYGVQDHWQRWREARMEEGEESRLYHNAQALNTFCNHLDLDAFCVRDLAGPLASLGRDRWTWSSLPCVRTLHYDDDADDLYLSYGGRVRWACDAPEDTDWESFTKTTIFQTEKAVNARKKEMGLCTISSEGAANLEIYCSPSIPSEEMYEDGPPVGSDPPRYTAKAEQALTFWRDNMASVGAELQEIYREKSGVLDRIRWYPSPETPICLACGSGPPDYSQEGARRVWIVNEVESASR</sequence>
<accession>A0AA38H379</accession>
<reference evidence="2" key="1">
    <citation type="journal article" date="2022" name="G3 (Bethesda)">
        <title>High quality genome of the basidiomycete yeast Dioszegia hungarica PDD-24b-2 isolated from cloud water.</title>
        <authorList>
            <person name="Jarrige D."/>
            <person name="Haridas S."/>
            <person name="Bleykasten-Grosshans C."/>
            <person name="Joly M."/>
            <person name="Nadalig T."/>
            <person name="Sancelme M."/>
            <person name="Vuilleumier S."/>
            <person name="Grigoriev I.V."/>
            <person name="Amato P."/>
            <person name="Bringel F."/>
        </authorList>
    </citation>
    <scope>NUCLEOTIDE SEQUENCE</scope>
    <source>
        <strain evidence="2">PDD-24b-2</strain>
    </source>
</reference>
<name>A0AA38H379_9TREE</name>
<dbReference type="GeneID" id="77727361"/>
<dbReference type="EMBL" id="JAKWFO010000016">
    <property type="protein sequence ID" value="KAI9631886.1"/>
    <property type="molecule type" value="Genomic_DNA"/>
</dbReference>
<organism evidence="2 3">
    <name type="scientific">Dioszegia hungarica</name>
    <dbReference type="NCBI Taxonomy" id="4972"/>
    <lineage>
        <taxon>Eukaryota</taxon>
        <taxon>Fungi</taxon>
        <taxon>Dikarya</taxon>
        <taxon>Basidiomycota</taxon>
        <taxon>Agaricomycotina</taxon>
        <taxon>Tremellomycetes</taxon>
        <taxon>Tremellales</taxon>
        <taxon>Bulleribasidiaceae</taxon>
        <taxon>Dioszegia</taxon>
    </lineage>
</organism>
<dbReference type="InterPro" id="IPR001810">
    <property type="entry name" value="F-box_dom"/>
</dbReference>
<evidence type="ECO:0000313" key="3">
    <source>
        <dbReference type="Proteomes" id="UP001164286"/>
    </source>
</evidence>
<proteinExistence type="predicted"/>
<gene>
    <name evidence="2" type="ORF">MKK02DRAFT_30873</name>
</gene>
<evidence type="ECO:0000259" key="1">
    <source>
        <dbReference type="Pfam" id="PF12937"/>
    </source>
</evidence>
<dbReference type="RefSeq" id="XP_052941663.1">
    <property type="nucleotide sequence ID" value="XM_053088156.1"/>
</dbReference>
<evidence type="ECO:0000313" key="2">
    <source>
        <dbReference type="EMBL" id="KAI9631886.1"/>
    </source>
</evidence>
<protein>
    <recommendedName>
        <fullName evidence="1">F-box domain-containing protein</fullName>
    </recommendedName>
</protein>
<feature type="domain" description="F-box" evidence="1">
    <location>
        <begin position="23"/>
        <end position="81"/>
    </location>
</feature>
<comment type="caution">
    <text evidence="2">The sequence shown here is derived from an EMBL/GenBank/DDBJ whole genome shotgun (WGS) entry which is preliminary data.</text>
</comment>
<dbReference type="Proteomes" id="UP001164286">
    <property type="component" value="Unassembled WGS sequence"/>
</dbReference>
<keyword evidence="3" id="KW-1185">Reference proteome</keyword>
<dbReference type="Pfam" id="PF12937">
    <property type="entry name" value="F-box-like"/>
    <property type="match status" value="1"/>
</dbReference>